<feature type="compositionally biased region" description="Low complexity" evidence="1">
    <location>
        <begin position="40"/>
        <end position="49"/>
    </location>
</feature>
<sequence length="76" mass="7866">GTGEARSLRRPFGEDDGAGGVGRPRGGARDNRGPLHRSAGLGPRVPGGRQRPGRRRTGDATPRSEPPPPLLLPVGV</sequence>
<feature type="non-terminal residue" evidence="2">
    <location>
        <position position="1"/>
    </location>
</feature>
<feature type="compositionally biased region" description="Pro residues" evidence="1">
    <location>
        <begin position="64"/>
        <end position="76"/>
    </location>
</feature>
<evidence type="ECO:0000313" key="2">
    <source>
        <dbReference type="EMBL" id="CAA9536665.1"/>
    </source>
</evidence>
<accession>A0A6J4TZH5</accession>
<proteinExistence type="predicted"/>
<reference evidence="2" key="1">
    <citation type="submission" date="2020-02" db="EMBL/GenBank/DDBJ databases">
        <authorList>
            <person name="Meier V. D."/>
        </authorList>
    </citation>
    <scope>NUCLEOTIDE SEQUENCE</scope>
    <source>
        <strain evidence="2">AVDCRST_MAG05</strain>
    </source>
</reference>
<gene>
    <name evidence="2" type="ORF">AVDCRST_MAG05-4941</name>
</gene>
<protein>
    <submittedName>
        <fullName evidence="2">Uncharacterized protein</fullName>
    </submittedName>
</protein>
<evidence type="ECO:0000256" key="1">
    <source>
        <dbReference type="SAM" id="MobiDB-lite"/>
    </source>
</evidence>
<name>A0A6J4TZH5_9ACTN</name>
<dbReference type="AlphaFoldDB" id="A0A6J4TZH5"/>
<organism evidence="2">
    <name type="scientific">uncultured Rubrobacteraceae bacterium</name>
    <dbReference type="NCBI Taxonomy" id="349277"/>
    <lineage>
        <taxon>Bacteria</taxon>
        <taxon>Bacillati</taxon>
        <taxon>Actinomycetota</taxon>
        <taxon>Rubrobacteria</taxon>
        <taxon>Rubrobacterales</taxon>
        <taxon>Rubrobacteraceae</taxon>
        <taxon>environmental samples</taxon>
    </lineage>
</organism>
<feature type="region of interest" description="Disordered" evidence="1">
    <location>
        <begin position="1"/>
        <end position="76"/>
    </location>
</feature>
<feature type="non-terminal residue" evidence="2">
    <location>
        <position position="76"/>
    </location>
</feature>
<dbReference type="EMBL" id="CADCVM010000528">
    <property type="protein sequence ID" value="CAA9536665.1"/>
    <property type="molecule type" value="Genomic_DNA"/>
</dbReference>